<keyword evidence="4 5" id="KW-0472">Membrane</keyword>
<dbReference type="InterPro" id="IPR025423">
    <property type="entry name" value="TMEM205-like"/>
</dbReference>
<evidence type="ECO:0000256" key="2">
    <source>
        <dbReference type="ARBA" id="ARBA00022692"/>
    </source>
</evidence>
<protein>
    <recommendedName>
        <fullName evidence="6">TMEM205-like domain-containing protein</fullName>
    </recommendedName>
</protein>
<feature type="domain" description="TMEM205-like" evidence="6">
    <location>
        <begin position="25"/>
        <end position="131"/>
    </location>
</feature>
<comment type="caution">
    <text evidence="7">The sequence shown here is derived from an EMBL/GenBank/DDBJ whole genome shotgun (WGS) entry which is preliminary data.</text>
</comment>
<feature type="transmembrane region" description="Helical" evidence="5">
    <location>
        <begin position="102"/>
        <end position="120"/>
    </location>
</feature>
<name>A0A8H7FBI9_AGABI</name>
<gene>
    <name evidence="7" type="ORF">Agabi119p4_864</name>
</gene>
<keyword evidence="2 5" id="KW-0812">Transmembrane</keyword>
<keyword evidence="3 5" id="KW-1133">Transmembrane helix</keyword>
<dbReference type="EMBL" id="JABXXO010000001">
    <property type="protein sequence ID" value="KAF7784699.1"/>
    <property type="molecule type" value="Genomic_DNA"/>
</dbReference>
<evidence type="ECO:0000259" key="6">
    <source>
        <dbReference type="Pfam" id="PF13664"/>
    </source>
</evidence>
<dbReference type="Proteomes" id="UP000629468">
    <property type="component" value="Unassembled WGS sequence"/>
</dbReference>
<evidence type="ECO:0000256" key="5">
    <source>
        <dbReference type="SAM" id="Phobius"/>
    </source>
</evidence>
<evidence type="ECO:0000256" key="3">
    <source>
        <dbReference type="ARBA" id="ARBA00022989"/>
    </source>
</evidence>
<dbReference type="GO" id="GO:0016020">
    <property type="term" value="C:membrane"/>
    <property type="evidence" value="ECO:0007669"/>
    <property type="project" value="UniProtKB-SubCell"/>
</dbReference>
<evidence type="ECO:0000313" key="8">
    <source>
        <dbReference type="Proteomes" id="UP000629468"/>
    </source>
</evidence>
<sequence>MAQTDNLTLGSIFHLANIADGLYMLGYAWLFGMSLWVTFFGAIISLKALPRQYFGTLQHRVFPVYFLQSVFLSSALLTKWIYTHPGVLNNLSNPYIGNVAQVYALGLVLACQGCNRFIVIPQTSSIKFQRQKLEKKEGKEYNDPTASAEMKALNRRFMSLHGISSLANLTAVIALGIHGLWIGTAGAN</sequence>
<dbReference type="PANTHER" id="PTHR23241">
    <property type="entry name" value="LATE EMBRYOGENESIS ABUNDANT PLANTS LEA-RELATED"/>
    <property type="match status" value="1"/>
</dbReference>
<evidence type="ECO:0000256" key="1">
    <source>
        <dbReference type="ARBA" id="ARBA00004370"/>
    </source>
</evidence>
<dbReference type="InterPro" id="IPR053009">
    <property type="entry name" value="Xanthocillin_Biosynth-Assoc"/>
</dbReference>
<dbReference type="AlphaFoldDB" id="A0A8H7FBI9"/>
<dbReference type="PANTHER" id="PTHR23241:SF102">
    <property type="entry name" value="LD23009P"/>
    <property type="match status" value="1"/>
</dbReference>
<organism evidence="7 8">
    <name type="scientific">Agaricus bisporus var. burnettii</name>
    <dbReference type="NCBI Taxonomy" id="192524"/>
    <lineage>
        <taxon>Eukaryota</taxon>
        <taxon>Fungi</taxon>
        <taxon>Dikarya</taxon>
        <taxon>Basidiomycota</taxon>
        <taxon>Agaricomycotina</taxon>
        <taxon>Agaricomycetes</taxon>
        <taxon>Agaricomycetidae</taxon>
        <taxon>Agaricales</taxon>
        <taxon>Agaricineae</taxon>
        <taxon>Agaricaceae</taxon>
        <taxon>Agaricus</taxon>
    </lineage>
</organism>
<reference evidence="7 8" key="1">
    <citation type="journal article" name="Sci. Rep.">
        <title>Telomere-to-telomere assembled and centromere annotated genomes of the two main subspecies of the button mushroom Agaricus bisporus reveal especially polymorphic chromosome ends.</title>
        <authorList>
            <person name="Sonnenberg A.S.M."/>
            <person name="Sedaghat-Telgerd N."/>
            <person name="Lavrijssen B."/>
            <person name="Ohm R.A."/>
            <person name="Hendrickx P.M."/>
            <person name="Scholtmeijer K."/>
            <person name="Baars J.J.P."/>
            <person name="van Peer A."/>
        </authorList>
    </citation>
    <scope>NUCLEOTIDE SEQUENCE [LARGE SCALE GENOMIC DNA]</scope>
    <source>
        <strain evidence="7 8">H119_p4</strain>
    </source>
</reference>
<proteinExistence type="predicted"/>
<feature type="transmembrane region" description="Helical" evidence="5">
    <location>
        <begin position="160"/>
        <end position="182"/>
    </location>
</feature>
<feature type="transmembrane region" description="Helical" evidence="5">
    <location>
        <begin position="61"/>
        <end position="82"/>
    </location>
</feature>
<accession>A0A8H7FBI9</accession>
<evidence type="ECO:0000313" key="7">
    <source>
        <dbReference type="EMBL" id="KAF7784699.1"/>
    </source>
</evidence>
<comment type="subcellular location">
    <subcellularLocation>
        <location evidence="1">Membrane</location>
    </subcellularLocation>
</comment>
<feature type="transmembrane region" description="Helical" evidence="5">
    <location>
        <begin position="27"/>
        <end position="49"/>
    </location>
</feature>
<evidence type="ECO:0000256" key="4">
    <source>
        <dbReference type="ARBA" id="ARBA00023136"/>
    </source>
</evidence>
<dbReference type="Pfam" id="PF13664">
    <property type="entry name" value="DUF4149"/>
    <property type="match status" value="1"/>
</dbReference>